<feature type="domain" description="Carrier" evidence="5">
    <location>
        <begin position="1007"/>
        <end position="1069"/>
    </location>
</feature>
<dbReference type="EMBL" id="FNCH01000040">
    <property type="protein sequence ID" value="SDH70341.1"/>
    <property type="molecule type" value="Genomic_DNA"/>
</dbReference>
<dbReference type="Gene3D" id="1.10.1200.10">
    <property type="entry name" value="ACP-like"/>
    <property type="match status" value="1"/>
</dbReference>
<dbReference type="GO" id="GO:0043041">
    <property type="term" value="P:amino acid activation for nonribosomal peptide biosynthetic process"/>
    <property type="evidence" value="ECO:0007669"/>
    <property type="project" value="TreeGrafter"/>
</dbReference>
<dbReference type="InterPro" id="IPR009081">
    <property type="entry name" value="PP-bd_ACP"/>
</dbReference>
<keyword evidence="2" id="KW-0596">Phosphopantetheine</keyword>
<reference evidence="7" key="1">
    <citation type="submission" date="2016-10" db="EMBL/GenBank/DDBJ databases">
        <authorList>
            <person name="Varghese N."/>
            <person name="Submissions S."/>
        </authorList>
    </citation>
    <scope>NUCLEOTIDE SEQUENCE [LARGE SCALE GENOMIC DNA]</scope>
    <source>
        <strain evidence="7">DSM 17933</strain>
    </source>
</reference>
<dbReference type="STRING" id="405671.SAMN05421827_14012"/>
<dbReference type="AlphaFoldDB" id="A0A1G8EKG1"/>
<dbReference type="OrthoDB" id="4317020at2"/>
<dbReference type="Gene3D" id="3.30.559.10">
    <property type="entry name" value="Chloramphenicol acetyltransferase-like domain"/>
    <property type="match status" value="1"/>
</dbReference>
<dbReference type="Gene3D" id="3.30.559.30">
    <property type="entry name" value="Nonribosomal peptide synthetase, condensation domain"/>
    <property type="match status" value="1"/>
</dbReference>
<dbReference type="NCBIfam" id="TIGR01733">
    <property type="entry name" value="AA-adenyl-dom"/>
    <property type="match status" value="1"/>
</dbReference>
<protein>
    <submittedName>
        <fullName evidence="6">Surfactin family lipopeptide synthetase A</fullName>
    </submittedName>
</protein>
<dbReference type="PROSITE" id="PS00012">
    <property type="entry name" value="PHOSPHOPANTETHEINE"/>
    <property type="match status" value="1"/>
</dbReference>
<dbReference type="GO" id="GO:0005737">
    <property type="term" value="C:cytoplasm"/>
    <property type="evidence" value="ECO:0007669"/>
    <property type="project" value="TreeGrafter"/>
</dbReference>
<dbReference type="FunFam" id="1.10.1200.10:FF:000005">
    <property type="entry name" value="Nonribosomal peptide synthetase 1"/>
    <property type="match status" value="1"/>
</dbReference>
<evidence type="ECO:0000256" key="4">
    <source>
        <dbReference type="SAM" id="MobiDB-lite"/>
    </source>
</evidence>
<dbReference type="InterPro" id="IPR025110">
    <property type="entry name" value="AMP-bd_C"/>
</dbReference>
<dbReference type="Pfam" id="PF00668">
    <property type="entry name" value="Condensation"/>
    <property type="match status" value="1"/>
</dbReference>
<dbReference type="PANTHER" id="PTHR45527">
    <property type="entry name" value="NONRIBOSOMAL PEPTIDE SYNTHETASE"/>
    <property type="match status" value="1"/>
</dbReference>
<sequence length="1069" mass="121908">MTNYQLNLHPSQENIFYDQVIDPENSYYNICGYVILQGKLDITLFESIIESLPEYFDIYHLRFDPGVNPAPQYLEKSKNICSLRKVDFSKYDFPLIAAKEFMQSKADEAFDLEGELFENYMLRIDQDKYYFFFKYHHLLMDGVSVKIWTRHIFLEYEKLRLSSIKPIQSNSYRSYIKEIEESTQYYNSAIYQENKAYWLNKFRNIVIEPILSPRYEIYQSNSLKCGTFSRLINDQLKQDIKQLSDLTGCSLQQLTIAALAIYYNQLNGFENCIFGVSAFNRKKNQKDTVGTFANILPILVKIDQDLPIRNFLKDLRTQQLGSYRHTSYPLRRLNSELRSRSGEAPSLFQITVDYRMLEFDLPFNESKAEIQEICSSRSNLPLQFKWQEFGEQQPLLLKLDYQLGYFTAEEAELLTERILHIMLQLRQLDSLISQLSIIPPVEYGRLVQLQDINPRSFNPPMSDLGNSFPIDVVFSNIAASHRDLPAVKHNGEVKTYRELDEDSNSLARLLSQKPTRFTGVYLSRSETVVTALLGILKAASTYVPLDTQNPPRRILDCLIDNKIETVITSSELLIGLLPMLDSHTAKRIICVDFLTAEEKSKLSLLNIDYSDAADILNSDSSSFSNKKDISSWAYMLFTSGSTGKPKGAITTHAGAMNHILSEIELLKLGEGFRFLQSASIASDISVWQMLAPLCHGGTVIIIDKEELLDYDALYALLRKEEVTIVEFVPSYLTGLCNHFMAAPEKPTLLHLEWIMMVGEEVPVTLVNQWLSLFPACQVLNGYGPCEASDDITQYAIQTLLPEGFGKVPIGRPIHNMNIFLLNKSQQLVPIGEPGEICVSGIGVGPGYWLMPEKTAESFIKNPFENTLGEILYKTGDLARWRSDGQLEFLGREDDQLKIRGFRVELGEIESILNLHPLVAESTVAVKLNEAGVKQLIAYVILKKPMNDDFFSTKRILSHHIAEYLPSHMIPTDHVFLDSFPYNLSDKIDKNRLPSPETGTQKQGEHAPPTDKTQELLCQIWQELLGISQIGIYDNFFELGGDSIITIQVVSRARRAGIEIQPRDVFQHQT</sequence>
<evidence type="ECO:0000313" key="6">
    <source>
        <dbReference type="EMBL" id="SDH70341.1"/>
    </source>
</evidence>
<keyword evidence="3" id="KW-0597">Phosphoprotein</keyword>
<dbReference type="RefSeq" id="WP_143009149.1">
    <property type="nucleotide sequence ID" value="NZ_FNCH01000040.1"/>
</dbReference>
<dbReference type="InterPro" id="IPR036736">
    <property type="entry name" value="ACP-like_sf"/>
</dbReference>
<dbReference type="PROSITE" id="PS00455">
    <property type="entry name" value="AMP_BINDING"/>
    <property type="match status" value="1"/>
</dbReference>
<accession>A0A1G8EKG1</accession>
<dbReference type="InterPro" id="IPR001242">
    <property type="entry name" value="Condensation_dom"/>
</dbReference>
<dbReference type="InterPro" id="IPR023213">
    <property type="entry name" value="CAT-like_dom_sf"/>
</dbReference>
<dbReference type="SUPFAM" id="SSF47336">
    <property type="entry name" value="ACP-like"/>
    <property type="match status" value="1"/>
</dbReference>
<dbReference type="Gene3D" id="3.40.50.980">
    <property type="match status" value="2"/>
</dbReference>
<dbReference type="InterPro" id="IPR045851">
    <property type="entry name" value="AMP-bd_C_sf"/>
</dbReference>
<evidence type="ECO:0000259" key="5">
    <source>
        <dbReference type="PROSITE" id="PS50075"/>
    </source>
</evidence>
<dbReference type="Gene3D" id="2.30.38.10">
    <property type="entry name" value="Luciferase, Domain 3"/>
    <property type="match status" value="1"/>
</dbReference>
<keyword evidence="7" id="KW-1185">Reference proteome</keyword>
<dbReference type="Proteomes" id="UP000199643">
    <property type="component" value="Unassembled WGS sequence"/>
</dbReference>
<dbReference type="CDD" id="cd05930">
    <property type="entry name" value="A_NRPS"/>
    <property type="match status" value="1"/>
</dbReference>
<evidence type="ECO:0000256" key="2">
    <source>
        <dbReference type="ARBA" id="ARBA00022450"/>
    </source>
</evidence>
<evidence type="ECO:0000256" key="1">
    <source>
        <dbReference type="ARBA" id="ARBA00001957"/>
    </source>
</evidence>
<dbReference type="SUPFAM" id="SSF56801">
    <property type="entry name" value="Acetyl-CoA synthetase-like"/>
    <property type="match status" value="1"/>
</dbReference>
<dbReference type="Pfam" id="PF13193">
    <property type="entry name" value="AMP-binding_C"/>
    <property type="match status" value="1"/>
</dbReference>
<organism evidence="6 7">
    <name type="scientific">Pedobacter terrae</name>
    <dbReference type="NCBI Taxonomy" id="405671"/>
    <lineage>
        <taxon>Bacteria</taxon>
        <taxon>Pseudomonadati</taxon>
        <taxon>Bacteroidota</taxon>
        <taxon>Sphingobacteriia</taxon>
        <taxon>Sphingobacteriales</taxon>
        <taxon>Sphingobacteriaceae</taxon>
        <taxon>Pedobacter</taxon>
    </lineage>
</organism>
<dbReference type="GO" id="GO:0003824">
    <property type="term" value="F:catalytic activity"/>
    <property type="evidence" value="ECO:0007669"/>
    <property type="project" value="InterPro"/>
</dbReference>
<name>A0A1G8EKG1_9SPHI</name>
<gene>
    <name evidence="6" type="ORF">SAMN05421827_14012</name>
</gene>
<dbReference type="Gene3D" id="3.30.300.30">
    <property type="match status" value="1"/>
</dbReference>
<dbReference type="PROSITE" id="PS50075">
    <property type="entry name" value="CARRIER"/>
    <property type="match status" value="1"/>
</dbReference>
<proteinExistence type="predicted"/>
<evidence type="ECO:0000256" key="3">
    <source>
        <dbReference type="ARBA" id="ARBA00022553"/>
    </source>
</evidence>
<dbReference type="Pfam" id="PF00550">
    <property type="entry name" value="PP-binding"/>
    <property type="match status" value="1"/>
</dbReference>
<feature type="region of interest" description="Disordered" evidence="4">
    <location>
        <begin position="987"/>
        <end position="1010"/>
    </location>
</feature>
<dbReference type="InterPro" id="IPR010071">
    <property type="entry name" value="AA_adenyl_dom"/>
</dbReference>
<dbReference type="InterPro" id="IPR020845">
    <property type="entry name" value="AMP-binding_CS"/>
</dbReference>
<dbReference type="GO" id="GO:0044550">
    <property type="term" value="P:secondary metabolite biosynthetic process"/>
    <property type="evidence" value="ECO:0007669"/>
    <property type="project" value="TreeGrafter"/>
</dbReference>
<dbReference type="GO" id="GO:0031177">
    <property type="term" value="F:phosphopantetheine binding"/>
    <property type="evidence" value="ECO:0007669"/>
    <property type="project" value="TreeGrafter"/>
</dbReference>
<dbReference type="PANTHER" id="PTHR45527:SF1">
    <property type="entry name" value="FATTY ACID SYNTHASE"/>
    <property type="match status" value="1"/>
</dbReference>
<dbReference type="InterPro" id="IPR006162">
    <property type="entry name" value="Ppantetheine_attach_site"/>
</dbReference>
<dbReference type="InterPro" id="IPR000873">
    <property type="entry name" value="AMP-dep_synth/lig_dom"/>
</dbReference>
<comment type="cofactor">
    <cofactor evidence="1">
        <name>pantetheine 4'-phosphate</name>
        <dbReference type="ChEBI" id="CHEBI:47942"/>
    </cofactor>
</comment>
<dbReference type="Pfam" id="PF00501">
    <property type="entry name" value="AMP-binding"/>
    <property type="match status" value="1"/>
</dbReference>
<evidence type="ECO:0000313" key="7">
    <source>
        <dbReference type="Proteomes" id="UP000199643"/>
    </source>
</evidence>
<feature type="non-terminal residue" evidence="6">
    <location>
        <position position="1069"/>
    </location>
</feature>
<dbReference type="SUPFAM" id="SSF52777">
    <property type="entry name" value="CoA-dependent acyltransferases"/>
    <property type="match status" value="2"/>
</dbReference>